<keyword evidence="2" id="KW-0812">Transmembrane</keyword>
<gene>
    <name evidence="3" type="ORF">AMD02_04585</name>
</gene>
<feature type="region of interest" description="Disordered" evidence="1">
    <location>
        <begin position="1"/>
        <end position="46"/>
    </location>
</feature>
<dbReference type="PATRIC" id="fig|136160.3.peg.1189"/>
<feature type="transmembrane region" description="Helical" evidence="2">
    <location>
        <begin position="101"/>
        <end position="125"/>
    </location>
</feature>
<name>A0A0M0KIF6_ALKHA</name>
<keyword evidence="2" id="KW-0472">Membrane</keyword>
<organism evidence="3">
    <name type="scientific">Halalkalibacterium halodurans</name>
    <name type="common">Bacillus halodurans</name>
    <dbReference type="NCBI Taxonomy" id="86665"/>
    <lineage>
        <taxon>Bacteria</taxon>
        <taxon>Bacillati</taxon>
        <taxon>Bacillota</taxon>
        <taxon>Bacilli</taxon>
        <taxon>Bacillales</taxon>
        <taxon>Bacillaceae</taxon>
        <taxon>Halalkalibacterium (ex Joshi et al. 2022)</taxon>
    </lineage>
</organism>
<accession>A0A0M0KIF6</accession>
<evidence type="ECO:0000313" key="3">
    <source>
        <dbReference type="EMBL" id="KOO38218.1"/>
    </source>
</evidence>
<evidence type="ECO:0000256" key="1">
    <source>
        <dbReference type="SAM" id="MobiDB-lite"/>
    </source>
</evidence>
<comment type="caution">
    <text evidence="3">The sequence shown here is derived from an EMBL/GenBank/DDBJ whole genome shotgun (WGS) entry which is preliminary data.</text>
</comment>
<keyword evidence="2" id="KW-1133">Transmembrane helix</keyword>
<proteinExistence type="predicted"/>
<dbReference type="EMBL" id="LILD01000001">
    <property type="protein sequence ID" value="KOO38218.1"/>
    <property type="molecule type" value="Genomic_DNA"/>
</dbReference>
<evidence type="ECO:0008006" key="4">
    <source>
        <dbReference type="Google" id="ProtNLM"/>
    </source>
</evidence>
<protein>
    <recommendedName>
        <fullName evidence="4">Stage II sporulation protein B</fullName>
    </recommendedName>
</protein>
<evidence type="ECO:0000256" key="2">
    <source>
        <dbReference type="SAM" id="Phobius"/>
    </source>
</evidence>
<dbReference type="RefSeq" id="WP_053430589.1">
    <property type="nucleotide sequence ID" value="NZ_CP040441.1"/>
</dbReference>
<sequence length="352" mass="39130">MDQNKAKVSIRLNGKRQPFQELVENNPASTAKKNDRSRKPREDADKVIDFHKRYEDRIRNEEPFWDDGNRKKSPKIPYKRKKKKPYGTNERFALKVKKVPVILIMALVSALIVGTSLGFIVLTIFTADELPVASGEVQETVPAVSQGDASFPELAVEVVQGGAFTSIEAGEAVIASLQEKGRAAALVESDDSVYMFIGLAQDRAKAQDVAQAYSELDQDTYIKSFAGPTSDSKRLNEETIQWLHDMESSYQQLVSLSVDGLTAGGATITKESVEGIRKEVERLHGQQKTAFQELDESTASHLQVINEHLIQAGNHLASYVSTQDGNALWKTQQELLDALVQYQLFSRDTSRS</sequence>
<dbReference type="AlphaFoldDB" id="A0A0M0KIF6"/>
<feature type="compositionally biased region" description="Basic residues" evidence="1">
    <location>
        <begin position="71"/>
        <end position="83"/>
    </location>
</feature>
<feature type="region of interest" description="Disordered" evidence="1">
    <location>
        <begin position="63"/>
        <end position="83"/>
    </location>
</feature>
<dbReference type="GeneID" id="87598556"/>
<reference evidence="3" key="1">
    <citation type="submission" date="2015-08" db="EMBL/GenBank/DDBJ databases">
        <title>Complete DNA Sequence of Pseudomonas syringae pv. actinidiae, the Causal Agent of Kiwifruit Canker Disease.</title>
        <authorList>
            <person name="Rikkerink E.H.A."/>
            <person name="Fineran P.C."/>
        </authorList>
    </citation>
    <scope>NUCLEOTIDE SEQUENCE</scope>
    <source>
        <strain evidence="3">DSM 13666</strain>
    </source>
</reference>